<dbReference type="OrthoDB" id="5432576at2"/>
<keyword evidence="2" id="KW-1185">Reference proteome</keyword>
<sequence>MAIILNDIVLPDDLDWVDQYWVARIETGKYTLSGAYVVFSATRQAGRPITLRGGEDYAWIDESTFDALIALAELGQNMTLQIDDQVFTVRFRYDDEPIYASRIGPGPWMNNVLLKFVTVEV</sequence>
<dbReference type="RefSeq" id="WP_093394190.1">
    <property type="nucleotide sequence ID" value="NZ_FOUU01000002.1"/>
</dbReference>
<protein>
    <submittedName>
        <fullName evidence="1">Uncharacterized protein</fullName>
    </submittedName>
</protein>
<dbReference type="Proteomes" id="UP000199611">
    <property type="component" value="Unassembled WGS sequence"/>
</dbReference>
<accession>A0A1I4SV26</accession>
<dbReference type="STRING" id="39841.SAMN05660836_01183"/>
<name>A0A1I4SV26_9BACT</name>
<evidence type="ECO:0000313" key="1">
    <source>
        <dbReference type="EMBL" id="SFM68346.1"/>
    </source>
</evidence>
<dbReference type="AlphaFoldDB" id="A0A1I4SV26"/>
<gene>
    <name evidence="1" type="ORF">SAMN05660836_01183</name>
</gene>
<proteinExistence type="predicted"/>
<evidence type="ECO:0000313" key="2">
    <source>
        <dbReference type="Proteomes" id="UP000199611"/>
    </source>
</evidence>
<organism evidence="1 2">
    <name type="scientific">Thermodesulforhabdus norvegica</name>
    <dbReference type="NCBI Taxonomy" id="39841"/>
    <lineage>
        <taxon>Bacteria</taxon>
        <taxon>Pseudomonadati</taxon>
        <taxon>Thermodesulfobacteriota</taxon>
        <taxon>Syntrophobacteria</taxon>
        <taxon>Syntrophobacterales</taxon>
        <taxon>Thermodesulforhabdaceae</taxon>
        <taxon>Thermodesulforhabdus</taxon>
    </lineage>
</organism>
<reference evidence="2" key="1">
    <citation type="submission" date="2016-10" db="EMBL/GenBank/DDBJ databases">
        <authorList>
            <person name="Varghese N."/>
            <person name="Submissions S."/>
        </authorList>
    </citation>
    <scope>NUCLEOTIDE SEQUENCE [LARGE SCALE GENOMIC DNA]</scope>
    <source>
        <strain evidence="2">DSM 9990</strain>
    </source>
</reference>
<dbReference type="EMBL" id="FOUU01000002">
    <property type="protein sequence ID" value="SFM68346.1"/>
    <property type="molecule type" value="Genomic_DNA"/>
</dbReference>